<dbReference type="RefSeq" id="WP_225564131.1">
    <property type="nucleotide sequence ID" value="NZ_JAIXCQ010000002.1"/>
</dbReference>
<keyword evidence="2" id="KW-0732">Signal</keyword>
<dbReference type="InterPro" id="IPR046281">
    <property type="entry name" value="DUF6318"/>
</dbReference>
<sequence length="200" mass="20969">MPRATLAATAVGLAAVLLLAGCGPDGPEPPPAASESTTPGPSLSASPSVSPSPTSTVAPPERPVEMDDDGPAGAEAAAVYFLRLDDYIMKTGDTAQWEAMSHKECDYCVERLEQAQEIADHSYAWTNELTEVRVQESYVQDSATGLQRVDVAVSQGAVTVTDGSGDEVFQQDAIELVMGVELALADEDWVIVGITNVTDS</sequence>
<evidence type="ECO:0000313" key="4">
    <source>
        <dbReference type="EMBL" id="MCA5892351.1"/>
    </source>
</evidence>
<protein>
    <submittedName>
        <fullName evidence="4">DUF6318 family protein</fullName>
    </submittedName>
</protein>
<dbReference type="Proteomes" id="UP001319870">
    <property type="component" value="Unassembled WGS sequence"/>
</dbReference>
<gene>
    <name evidence="4" type="ORF">LEP48_03165</name>
</gene>
<feature type="domain" description="DUF6318" evidence="3">
    <location>
        <begin position="52"/>
        <end position="192"/>
    </location>
</feature>
<feature type="compositionally biased region" description="Low complexity" evidence="1">
    <location>
        <begin position="39"/>
        <end position="59"/>
    </location>
</feature>
<evidence type="ECO:0000259" key="3">
    <source>
        <dbReference type="Pfam" id="PF19843"/>
    </source>
</evidence>
<feature type="signal peptide" evidence="2">
    <location>
        <begin position="1"/>
        <end position="20"/>
    </location>
</feature>
<reference evidence="4 5" key="1">
    <citation type="submission" date="2021-09" db="EMBL/GenBank/DDBJ databases">
        <title>Isoptericola luteus sp. nov., a novel bacterium isolated from Harbin, the capital city of Heilongjiang province.</title>
        <authorList>
            <person name="Li J."/>
        </authorList>
    </citation>
    <scope>NUCLEOTIDE SEQUENCE [LARGE SCALE GENOMIC DNA]</scope>
    <source>
        <strain evidence="4 5">NEAU-Y5</strain>
    </source>
</reference>
<dbReference type="EMBL" id="JAIXCQ010000002">
    <property type="protein sequence ID" value="MCA5892351.1"/>
    <property type="molecule type" value="Genomic_DNA"/>
</dbReference>
<keyword evidence="5" id="KW-1185">Reference proteome</keyword>
<name>A0ABS7ZBC7_9MICO</name>
<evidence type="ECO:0000313" key="5">
    <source>
        <dbReference type="Proteomes" id="UP001319870"/>
    </source>
</evidence>
<evidence type="ECO:0000256" key="2">
    <source>
        <dbReference type="SAM" id="SignalP"/>
    </source>
</evidence>
<proteinExistence type="predicted"/>
<comment type="caution">
    <text evidence="4">The sequence shown here is derived from an EMBL/GenBank/DDBJ whole genome shotgun (WGS) entry which is preliminary data.</text>
</comment>
<dbReference type="PROSITE" id="PS51257">
    <property type="entry name" value="PROKAR_LIPOPROTEIN"/>
    <property type="match status" value="1"/>
</dbReference>
<organism evidence="4 5">
    <name type="scientific">Isoptericola luteus</name>
    <dbReference type="NCBI Taxonomy" id="2879484"/>
    <lineage>
        <taxon>Bacteria</taxon>
        <taxon>Bacillati</taxon>
        <taxon>Actinomycetota</taxon>
        <taxon>Actinomycetes</taxon>
        <taxon>Micrococcales</taxon>
        <taxon>Promicromonosporaceae</taxon>
        <taxon>Isoptericola</taxon>
    </lineage>
</organism>
<dbReference type="Pfam" id="PF19843">
    <property type="entry name" value="DUF6318"/>
    <property type="match status" value="1"/>
</dbReference>
<feature type="chain" id="PRO_5045365209" evidence="2">
    <location>
        <begin position="21"/>
        <end position="200"/>
    </location>
</feature>
<evidence type="ECO:0000256" key="1">
    <source>
        <dbReference type="SAM" id="MobiDB-lite"/>
    </source>
</evidence>
<accession>A0ABS7ZBC7</accession>
<feature type="region of interest" description="Disordered" evidence="1">
    <location>
        <begin position="20"/>
        <end position="71"/>
    </location>
</feature>